<dbReference type="GO" id="GO:0016836">
    <property type="term" value="F:hydro-lyase activity"/>
    <property type="evidence" value="ECO:0007669"/>
    <property type="project" value="InterPro"/>
</dbReference>
<dbReference type="PANTHER" id="PTHR43351:SF2">
    <property type="entry name" value="L(+)-TARTRATE DEHYDRATASE SUBUNIT BETA-RELATED"/>
    <property type="match status" value="1"/>
</dbReference>
<dbReference type="EMBL" id="CP000812">
    <property type="protein sequence ID" value="ABV33483.1"/>
    <property type="molecule type" value="Genomic_DNA"/>
</dbReference>
<evidence type="ECO:0000259" key="3">
    <source>
        <dbReference type="Pfam" id="PF05683"/>
    </source>
</evidence>
<dbReference type="InterPro" id="IPR004647">
    <property type="entry name" value="Fe-S_hydro-lyase_TtdB-typ_cat"/>
</dbReference>
<organism evidence="4 5">
    <name type="scientific">Pseudothermotoga lettingae (strain ATCC BAA-301 / DSM 14385 / NBRC 107922 / TMO)</name>
    <name type="common">Thermotoga lettingae</name>
    <dbReference type="NCBI Taxonomy" id="416591"/>
    <lineage>
        <taxon>Bacteria</taxon>
        <taxon>Thermotogati</taxon>
        <taxon>Thermotogota</taxon>
        <taxon>Thermotogae</taxon>
        <taxon>Thermotogales</taxon>
        <taxon>Thermotogaceae</taxon>
        <taxon>Pseudothermotoga</taxon>
    </lineage>
</organism>
<accession>A8F5P9</accession>
<name>A8F5P9_PSELT</name>
<gene>
    <name evidence="4" type="ordered locus">Tlet_0917</name>
</gene>
<dbReference type="HOGENOM" id="CLU_098588_2_0_0"/>
<reference evidence="4 5" key="1">
    <citation type="submission" date="2007-08" db="EMBL/GenBank/DDBJ databases">
        <title>Complete sequence of Thermotoga lettingae TMO.</title>
        <authorList>
            <consortium name="US DOE Joint Genome Institute"/>
            <person name="Copeland A."/>
            <person name="Lucas S."/>
            <person name="Lapidus A."/>
            <person name="Barry K."/>
            <person name="Glavina del Rio T."/>
            <person name="Dalin E."/>
            <person name="Tice H."/>
            <person name="Pitluck S."/>
            <person name="Foster B."/>
            <person name="Bruce D."/>
            <person name="Schmutz J."/>
            <person name="Larimer F."/>
            <person name="Land M."/>
            <person name="Hauser L."/>
            <person name="Kyrpides N."/>
            <person name="Mikhailova N."/>
            <person name="Nelson K."/>
            <person name="Gogarten J.P."/>
            <person name="Noll K."/>
            <person name="Richardson P."/>
        </authorList>
    </citation>
    <scope>NUCLEOTIDE SEQUENCE [LARGE SCALE GENOMIC DNA]</scope>
    <source>
        <strain evidence="5">ATCC BAA-301 / DSM 14385 / NBRC 107922 / TMO</strain>
    </source>
</reference>
<dbReference type="PANTHER" id="PTHR43351">
    <property type="entry name" value="L(+)-TARTRATE DEHYDRATASE SUBUNIT BETA"/>
    <property type="match status" value="1"/>
</dbReference>
<keyword evidence="2 4" id="KW-0456">Lyase</keyword>
<dbReference type="NCBIfam" id="TIGR00723">
    <property type="entry name" value="ttdB_fumA_fumB"/>
    <property type="match status" value="1"/>
</dbReference>
<dbReference type="Proteomes" id="UP000002016">
    <property type="component" value="Chromosome"/>
</dbReference>
<dbReference type="InterPro" id="IPR036660">
    <property type="entry name" value="Fe-S_hydroAse_TtdB_cat_sf"/>
</dbReference>
<feature type="domain" description="Fe-S hydro-lyase tartrate dehydratase beta-type catalytic" evidence="3">
    <location>
        <begin position="3"/>
        <end position="160"/>
    </location>
</feature>
<proteinExistence type="inferred from homology"/>
<comment type="similarity">
    <text evidence="1">Belongs to the class-I fumarase family.</text>
</comment>
<dbReference type="SUPFAM" id="SSF117457">
    <property type="entry name" value="FumA C-terminal domain-like"/>
    <property type="match status" value="1"/>
</dbReference>
<dbReference type="Pfam" id="PF05683">
    <property type="entry name" value="Fumerase_C"/>
    <property type="match status" value="1"/>
</dbReference>
<evidence type="ECO:0000313" key="5">
    <source>
        <dbReference type="Proteomes" id="UP000002016"/>
    </source>
</evidence>
<keyword evidence="5" id="KW-1185">Reference proteome</keyword>
<dbReference type="Gene3D" id="3.20.130.10">
    <property type="entry name" value="Fe-S hydro-lyase, tartrate dehydratase beta-type, catalytic domain"/>
    <property type="match status" value="1"/>
</dbReference>
<dbReference type="eggNOG" id="COG1838">
    <property type="taxonomic scope" value="Bacteria"/>
</dbReference>
<protein>
    <submittedName>
        <fullName evidence="4">Hydro-lyase, Fe-S type, tartrate/fumarate subfamily, beta subunit</fullName>
    </submittedName>
</protein>
<dbReference type="KEGG" id="tle:Tlet_0917"/>
<dbReference type="RefSeq" id="WP_012002964.1">
    <property type="nucleotide sequence ID" value="NC_009828.1"/>
</dbReference>
<dbReference type="STRING" id="416591.Tlet_0917"/>
<evidence type="ECO:0000313" key="4">
    <source>
        <dbReference type="EMBL" id="ABV33483.1"/>
    </source>
</evidence>
<sequence length="161" mass="17887">MNLVKLNVGERIDYSGEFLIMRDAAQKRIKMMIDHGEQPLIDLSGKIVFYAGPTNPKNNRRAIGPTTSERMDNYLEILYKLGVIATVGKGKRGKVARELCKKYNRVYFITPSGAAAALSTHIEDIRLIAFDDLGPEGIYVAKVVNFPLIVAIDSLGNDLFL</sequence>
<dbReference type="OrthoDB" id="9798978at2"/>
<evidence type="ECO:0000256" key="2">
    <source>
        <dbReference type="ARBA" id="ARBA00023239"/>
    </source>
</evidence>
<dbReference type="AlphaFoldDB" id="A8F5P9"/>
<evidence type="ECO:0000256" key="1">
    <source>
        <dbReference type="ARBA" id="ARBA00008876"/>
    </source>
</evidence>
<reference evidence="4 5" key="2">
    <citation type="journal article" date="2009" name="Proc. Natl. Acad. Sci. U.S.A.">
        <title>On the chimeric nature, thermophilic origin, and phylogenetic placement of the Thermotogales.</title>
        <authorList>
            <person name="Zhaxybayeva O."/>
            <person name="Swithers K.S."/>
            <person name="Lapierre P."/>
            <person name="Fournier G.P."/>
            <person name="Bickhart D.M."/>
            <person name="DeBoy R.T."/>
            <person name="Nelson K.E."/>
            <person name="Nesbo C.L."/>
            <person name="Doolittle W.F."/>
            <person name="Gogarten J.P."/>
            <person name="Noll K.M."/>
        </authorList>
    </citation>
    <scope>NUCLEOTIDE SEQUENCE [LARGE SCALE GENOMIC DNA]</scope>
    <source>
        <strain evidence="5">ATCC BAA-301 / DSM 14385 / NBRC 107922 / TMO</strain>
    </source>
</reference>